<proteinExistence type="predicted"/>
<feature type="domain" description="N-acetyltransferase" evidence="1">
    <location>
        <begin position="4"/>
        <end position="155"/>
    </location>
</feature>
<evidence type="ECO:0000313" key="2">
    <source>
        <dbReference type="EMBL" id="KYH14106.1"/>
    </source>
</evidence>
<evidence type="ECO:0000313" key="3">
    <source>
        <dbReference type="EMBL" id="KYH15671.1"/>
    </source>
</evidence>
<dbReference type="InterPro" id="IPR016181">
    <property type="entry name" value="Acyl_CoA_acyltransferase"/>
</dbReference>
<dbReference type="Gene3D" id="3.40.630.30">
    <property type="match status" value="1"/>
</dbReference>
<dbReference type="AlphaFoldDB" id="A0A151A7R4"/>
<organism evidence="3 4">
    <name type="scientific">Staphylococcus kloosii</name>
    <dbReference type="NCBI Taxonomy" id="29384"/>
    <lineage>
        <taxon>Bacteria</taxon>
        <taxon>Bacillati</taxon>
        <taxon>Bacillota</taxon>
        <taxon>Bacilli</taxon>
        <taxon>Bacillales</taxon>
        <taxon>Staphylococcaceae</taxon>
        <taxon>Staphylococcus</taxon>
    </lineage>
</organism>
<name>A0A151A7R4_9STAP</name>
<dbReference type="Proteomes" id="UP000075418">
    <property type="component" value="Unassembled WGS sequence"/>
</dbReference>
<dbReference type="GO" id="GO:0016747">
    <property type="term" value="F:acyltransferase activity, transferring groups other than amino-acyl groups"/>
    <property type="evidence" value="ECO:0007669"/>
    <property type="project" value="InterPro"/>
</dbReference>
<dbReference type="PROSITE" id="PS51186">
    <property type="entry name" value="GNAT"/>
    <property type="match status" value="1"/>
</dbReference>
<comment type="caution">
    <text evidence="3">The sequence shown here is derived from an EMBL/GenBank/DDBJ whole genome shotgun (WGS) entry which is preliminary data.</text>
</comment>
<protein>
    <recommendedName>
        <fullName evidence="1">N-acetyltransferase domain-containing protein</fullName>
    </recommendedName>
</protein>
<sequence length="155" mass="18180">MQLIEYSEPFYKQLEDYQLSEAQLQFTGFPLENIHKQQDNHNHPILLLNDKNEVVTYFGLQEDHEYCEYFPNQQTCLMRSYSTDLRHLRKGYGKASLVLLPDFMHQNYPDIEKIILAVNERNQAAQYLYKNGGFVDSGRRVAGKKGTLIIMELTL</sequence>
<dbReference type="EMBL" id="LUGM01000002">
    <property type="protein sequence ID" value="KYH14106.1"/>
    <property type="molecule type" value="Genomic_DNA"/>
</dbReference>
<accession>A0A151A7R4</accession>
<dbReference type="Pfam" id="PF00583">
    <property type="entry name" value="Acetyltransf_1"/>
    <property type="match status" value="1"/>
</dbReference>
<dbReference type="RefSeq" id="WP_061853421.1">
    <property type="nucleotide sequence ID" value="NZ_LUGM01000001.1"/>
</dbReference>
<reference evidence="3 4" key="1">
    <citation type="submission" date="2016-02" db="EMBL/GenBank/DDBJ databases">
        <title>Draft genome sequence of hydrocarbon degrading Staphylococcus saprophyticus Strain CNV2, isolated from crude-oil contaminated soil from Noonmati Oil Refinery, Guwahati, Assam, India.</title>
        <authorList>
            <person name="Mukherjee A."/>
            <person name="Chettri B."/>
            <person name="Langpoklakpam J."/>
            <person name="Singh A.K."/>
            <person name="Chattopadhyay D.J."/>
        </authorList>
    </citation>
    <scope>NUCLEOTIDE SEQUENCE [LARGE SCALE GENOMIC DNA]</scope>
    <source>
        <strain evidence="3 4">CNV2</strain>
    </source>
</reference>
<dbReference type="SUPFAM" id="SSF55729">
    <property type="entry name" value="Acyl-CoA N-acyltransferases (Nat)"/>
    <property type="match status" value="1"/>
</dbReference>
<gene>
    <name evidence="2" type="ORF">A0131_04760</name>
    <name evidence="3" type="ORF">A0131_11410</name>
</gene>
<dbReference type="InterPro" id="IPR000182">
    <property type="entry name" value="GNAT_dom"/>
</dbReference>
<evidence type="ECO:0000313" key="4">
    <source>
        <dbReference type="Proteomes" id="UP000075418"/>
    </source>
</evidence>
<evidence type="ECO:0000259" key="1">
    <source>
        <dbReference type="PROSITE" id="PS51186"/>
    </source>
</evidence>
<dbReference type="EMBL" id="LUGM01000001">
    <property type="protein sequence ID" value="KYH15671.1"/>
    <property type="molecule type" value="Genomic_DNA"/>
</dbReference>